<dbReference type="CDD" id="cd06558">
    <property type="entry name" value="crotonase-like"/>
    <property type="match status" value="1"/>
</dbReference>
<feature type="compositionally biased region" description="Basic and acidic residues" evidence="2">
    <location>
        <begin position="236"/>
        <end position="251"/>
    </location>
</feature>
<dbReference type="PANTHER" id="PTHR43802:SF1">
    <property type="entry name" value="IP11341P-RELATED"/>
    <property type="match status" value="1"/>
</dbReference>
<dbReference type="AlphaFoldDB" id="A0A1N7N8R4"/>
<dbReference type="SUPFAM" id="SSF52096">
    <property type="entry name" value="ClpP/crotonase"/>
    <property type="match status" value="1"/>
</dbReference>
<evidence type="ECO:0000313" key="4">
    <source>
        <dbReference type="Proteomes" id="UP000186156"/>
    </source>
</evidence>
<comment type="similarity">
    <text evidence="1">Belongs to the enoyl-CoA hydratase/isomerase family.</text>
</comment>
<feature type="region of interest" description="Disordered" evidence="2">
    <location>
        <begin position="232"/>
        <end position="257"/>
    </location>
</feature>
<reference evidence="4" key="1">
    <citation type="submission" date="2017-01" db="EMBL/GenBank/DDBJ databases">
        <authorList>
            <person name="Varghese N."/>
            <person name="Submissions S."/>
        </authorList>
    </citation>
    <scope>NUCLEOTIDE SEQUENCE [LARGE SCALE GENOMIC DNA]</scope>
    <source>
        <strain evidence="4">DSM 16176</strain>
    </source>
</reference>
<dbReference type="Gene3D" id="3.90.226.10">
    <property type="entry name" value="2-enoyl-CoA Hydratase, Chain A, domain 1"/>
    <property type="match status" value="1"/>
</dbReference>
<protein>
    <submittedName>
        <fullName evidence="3">Short chain enoyl-CoA hydratase /Enoyl-CoA hydratase</fullName>
    </submittedName>
</protein>
<dbReference type="RefSeq" id="WP_076347494.1">
    <property type="nucleotide sequence ID" value="NZ_FTOO01000007.1"/>
</dbReference>
<dbReference type="PANTHER" id="PTHR43802">
    <property type="entry name" value="ENOYL-COA HYDRATASE"/>
    <property type="match status" value="1"/>
</dbReference>
<dbReference type="InterPro" id="IPR001753">
    <property type="entry name" value="Enoyl-CoA_hydra/iso"/>
</dbReference>
<dbReference type="InterPro" id="IPR014748">
    <property type="entry name" value="Enoyl-CoA_hydra_C"/>
</dbReference>
<accession>A0A1N7N8R4</accession>
<sequence length="257" mass="27830">MHESVRVEHQGGVMLVTLNRPEKVNALTREMLFALREAFQAAGEDDRVRSVLVTGAGRGFCAGQDLDLGGGDSDYAKVIRETYNPLILTMTHLEKPIVCAVNGVAAGAGVSLALACDLRLASETATFIQAFVNIGLIPDSGGTWFLPRIVGLGRAMELAMLGDRVDAARAHEMGLVNRVVPADQLMAEAMALAERLAAMPTRAIGLIKRAHYEGMERTLAQSLELEAVLQNEAGQTEDHREGVRAFLEKRPPRFQGR</sequence>
<evidence type="ECO:0000256" key="2">
    <source>
        <dbReference type="SAM" id="MobiDB-lite"/>
    </source>
</evidence>
<evidence type="ECO:0000313" key="3">
    <source>
        <dbReference type="EMBL" id="SIS94589.1"/>
    </source>
</evidence>
<dbReference type="Pfam" id="PF00378">
    <property type="entry name" value="ECH_1"/>
    <property type="match status" value="1"/>
</dbReference>
<dbReference type="EMBL" id="FTOO01000007">
    <property type="protein sequence ID" value="SIS94589.1"/>
    <property type="molecule type" value="Genomic_DNA"/>
</dbReference>
<dbReference type="InterPro" id="IPR029045">
    <property type="entry name" value="ClpP/crotonase-like_dom_sf"/>
</dbReference>
<keyword evidence="4" id="KW-1185">Reference proteome</keyword>
<dbReference type="Gene3D" id="1.10.12.10">
    <property type="entry name" value="Lyase 2-enoyl-coa Hydratase, Chain A, domain 2"/>
    <property type="match status" value="1"/>
</dbReference>
<dbReference type="STRING" id="252246.SAMN05421799_107141"/>
<proteinExistence type="inferred from homology"/>
<dbReference type="OrthoDB" id="9775794at2"/>
<gene>
    <name evidence="3" type="ORF">SAMN05421799_107141</name>
</gene>
<name>A0A1N7N8R4_9BACL</name>
<dbReference type="Proteomes" id="UP000186156">
    <property type="component" value="Unassembled WGS sequence"/>
</dbReference>
<evidence type="ECO:0000256" key="1">
    <source>
        <dbReference type="ARBA" id="ARBA00005254"/>
    </source>
</evidence>
<organism evidence="3 4">
    <name type="scientific">Alicyclobacillus vulcanalis</name>
    <dbReference type="NCBI Taxonomy" id="252246"/>
    <lineage>
        <taxon>Bacteria</taxon>
        <taxon>Bacillati</taxon>
        <taxon>Bacillota</taxon>
        <taxon>Bacilli</taxon>
        <taxon>Bacillales</taxon>
        <taxon>Alicyclobacillaceae</taxon>
        <taxon>Alicyclobacillus</taxon>
    </lineage>
</organism>
<dbReference type="GO" id="GO:0003824">
    <property type="term" value="F:catalytic activity"/>
    <property type="evidence" value="ECO:0007669"/>
    <property type="project" value="UniProtKB-ARBA"/>
</dbReference>